<gene>
    <name evidence="2" type="ORF">HMPREF9238_00696</name>
</gene>
<dbReference type="InterPro" id="IPR000600">
    <property type="entry name" value="ROK"/>
</dbReference>
<name>A0A9W5REI2_9ACTO</name>
<evidence type="ECO:0008006" key="4">
    <source>
        <dbReference type="Google" id="ProtNLM"/>
    </source>
</evidence>
<dbReference type="SUPFAM" id="SSF53067">
    <property type="entry name" value="Actin-like ATPase domain"/>
    <property type="match status" value="1"/>
</dbReference>
<evidence type="ECO:0000313" key="2">
    <source>
        <dbReference type="EMBL" id="EPD30941.1"/>
    </source>
</evidence>
<sequence>MSPVHSWELPQGGLQSLVSVLDLIRSGEAKTRPELVRQTQLARNVITDRVERLQALGLVRDGDLQRSTGGRAPRSLELVPDAGLVYAAELGATRLDVGIANLSGEILASEEMPIDVKEGPVHTLETVFRALTNLSSGMEPRVWGMGIGLPGPVEWESGRPYAPPIMPGWDGFDVRGFFSDQVGCPVWVDNDVNMMAVGELRAGVAQGYEDVVYMKVGTGIGAGIVSGGKLQRGAQGAAGDIGHISVASGGTELCRCGNYGCLEAVAGGAKLIGALEDALNDPDASQLAQCCASNGHTVEAIVRAARFGDPIAIRLLVESARTVGDVLAQLVNLLNPAMIVVGGRVGRSLDLYLATLRQAVLRRSAPLATRSLDVVVSPLGERAGLVGAAFTAIDQLLSAEGIARLLQRQSLEEVV</sequence>
<protein>
    <recommendedName>
        <fullName evidence="4">ROK family protein (Putative glucokinase)</fullName>
    </recommendedName>
</protein>
<keyword evidence="3" id="KW-1185">Reference proteome</keyword>
<comment type="similarity">
    <text evidence="1">Belongs to the ROK (NagC/XylR) family.</text>
</comment>
<dbReference type="InterPro" id="IPR036390">
    <property type="entry name" value="WH_DNA-bd_sf"/>
</dbReference>
<dbReference type="PANTHER" id="PTHR18964:SF173">
    <property type="entry name" value="GLUCOKINASE"/>
    <property type="match status" value="1"/>
</dbReference>
<dbReference type="Gene3D" id="1.10.10.10">
    <property type="entry name" value="Winged helix-like DNA-binding domain superfamily/Winged helix DNA-binding domain"/>
    <property type="match status" value="1"/>
</dbReference>
<dbReference type="InterPro" id="IPR043129">
    <property type="entry name" value="ATPase_NBD"/>
</dbReference>
<accession>A0A9W5REI2</accession>
<dbReference type="PROSITE" id="PS01125">
    <property type="entry name" value="ROK"/>
    <property type="match status" value="1"/>
</dbReference>
<organism evidence="2 3">
    <name type="scientific">Gleimia europaea ACS-120-V-Col10b</name>
    <dbReference type="NCBI Taxonomy" id="883069"/>
    <lineage>
        <taxon>Bacteria</taxon>
        <taxon>Bacillati</taxon>
        <taxon>Actinomycetota</taxon>
        <taxon>Actinomycetes</taxon>
        <taxon>Actinomycetales</taxon>
        <taxon>Actinomycetaceae</taxon>
        <taxon>Gleimia</taxon>
    </lineage>
</organism>
<dbReference type="InterPro" id="IPR049874">
    <property type="entry name" value="ROK_cs"/>
</dbReference>
<dbReference type="InterPro" id="IPR036388">
    <property type="entry name" value="WH-like_DNA-bd_sf"/>
</dbReference>
<evidence type="ECO:0000256" key="1">
    <source>
        <dbReference type="ARBA" id="ARBA00006479"/>
    </source>
</evidence>
<reference evidence="2 3" key="1">
    <citation type="submission" date="2013-05" db="EMBL/GenBank/DDBJ databases">
        <title>The Genome Sequence of Actinomyces europaeus ACS-120-V-COL10B.</title>
        <authorList>
            <consortium name="The Broad Institute Genomics Platform"/>
            <person name="Earl A."/>
            <person name="Ward D."/>
            <person name="Feldgarden M."/>
            <person name="Gevers D."/>
            <person name="Saerens B."/>
            <person name="Vaneechoutte M."/>
            <person name="Walker B."/>
            <person name="Young S."/>
            <person name="Zeng Q."/>
            <person name="Gargeya S."/>
            <person name="Fitzgerald M."/>
            <person name="Haas B."/>
            <person name="Abouelleil A."/>
            <person name="Allen A.W."/>
            <person name="Alvarado L."/>
            <person name="Arachchi H.M."/>
            <person name="Berlin A.M."/>
            <person name="Chapman S.B."/>
            <person name="Gainer-Dewar J."/>
            <person name="Goldberg J."/>
            <person name="Griggs A."/>
            <person name="Gujja S."/>
            <person name="Hansen M."/>
            <person name="Howarth C."/>
            <person name="Imamovic A."/>
            <person name="Ireland A."/>
            <person name="Larimer J."/>
            <person name="McCowan C."/>
            <person name="Murphy C."/>
            <person name="Pearson M."/>
            <person name="Poon T.W."/>
            <person name="Priest M."/>
            <person name="Roberts A."/>
            <person name="Saif S."/>
            <person name="Shea T."/>
            <person name="Sisk P."/>
            <person name="Sykes S."/>
            <person name="Wortman J."/>
            <person name="Nusbaum C."/>
            <person name="Birren B."/>
        </authorList>
    </citation>
    <scope>NUCLEOTIDE SEQUENCE [LARGE SCALE GENOMIC DNA]</scope>
    <source>
        <strain evidence="2 3">ACS-120-V-Col10b</strain>
    </source>
</reference>
<dbReference type="AlphaFoldDB" id="A0A9W5REI2"/>
<dbReference type="EMBL" id="AGWN01000001">
    <property type="protein sequence ID" value="EPD30941.1"/>
    <property type="molecule type" value="Genomic_DNA"/>
</dbReference>
<proteinExistence type="inferred from homology"/>
<dbReference type="Pfam" id="PF00480">
    <property type="entry name" value="ROK"/>
    <property type="match status" value="1"/>
</dbReference>
<dbReference type="SUPFAM" id="SSF46785">
    <property type="entry name" value="Winged helix' DNA-binding domain"/>
    <property type="match status" value="1"/>
</dbReference>
<comment type="caution">
    <text evidence="2">The sequence shown here is derived from an EMBL/GenBank/DDBJ whole genome shotgun (WGS) entry which is preliminary data.</text>
</comment>
<dbReference type="Gene3D" id="3.30.420.40">
    <property type="match status" value="2"/>
</dbReference>
<evidence type="ECO:0000313" key="3">
    <source>
        <dbReference type="Proteomes" id="UP000014387"/>
    </source>
</evidence>
<dbReference type="PANTHER" id="PTHR18964">
    <property type="entry name" value="ROK (REPRESSOR, ORF, KINASE) FAMILY"/>
    <property type="match status" value="1"/>
</dbReference>
<dbReference type="Proteomes" id="UP000014387">
    <property type="component" value="Unassembled WGS sequence"/>
</dbReference>